<name>A1K1G4_AZOSB</name>
<evidence type="ECO:0000256" key="5">
    <source>
        <dbReference type="RuleBase" id="RU369025"/>
    </source>
</evidence>
<dbReference type="PANTHER" id="PTHR30221">
    <property type="entry name" value="SMALL-CONDUCTANCE MECHANOSENSITIVE CHANNEL"/>
    <property type="match status" value="1"/>
</dbReference>
<dbReference type="KEGG" id="azo:azo0051"/>
<keyword evidence="5" id="KW-1003">Cell membrane</keyword>
<dbReference type="InterPro" id="IPR010920">
    <property type="entry name" value="LSM_dom_sf"/>
</dbReference>
<comment type="similarity">
    <text evidence="5">Belongs to the MscS (TC 1.A.23) family.</text>
</comment>
<keyword evidence="5" id="KW-0407">Ion channel</keyword>
<comment type="function">
    <text evidence="5">Mechanosensitive channel that participates in the regulation of osmotic pressure changes within the cell, opening in response to stretch forces in the membrane lipid bilayer, without the need for other proteins. Contributes to normal resistance to hypoosmotic shock. Forms an ion channel of 1.0 nanosiemens conductance with a slight preference for anions.</text>
</comment>
<dbReference type="SUPFAM" id="SSF50182">
    <property type="entry name" value="Sm-like ribonucleoproteins"/>
    <property type="match status" value="1"/>
</dbReference>
<feature type="transmembrane region" description="Helical" evidence="5">
    <location>
        <begin position="157"/>
        <end position="182"/>
    </location>
</feature>
<comment type="subcellular location">
    <subcellularLocation>
        <location evidence="5">Cell inner membrane</location>
        <topology evidence="5">Multi-pass membrane protein</topology>
    </subcellularLocation>
    <subcellularLocation>
        <location evidence="1">Membrane</location>
    </subcellularLocation>
</comment>
<keyword evidence="5" id="KW-0997">Cell inner membrane</keyword>
<evidence type="ECO:0000256" key="2">
    <source>
        <dbReference type="ARBA" id="ARBA00022692"/>
    </source>
</evidence>
<dbReference type="PANTHER" id="PTHR30221:SF8">
    <property type="entry name" value="SMALL-CONDUCTANCE MECHANOSENSITIVE CHANNEL"/>
    <property type="match status" value="1"/>
</dbReference>
<keyword evidence="3 5" id="KW-1133">Transmembrane helix</keyword>
<dbReference type="Gene3D" id="2.30.30.60">
    <property type="match status" value="1"/>
</dbReference>
<dbReference type="InterPro" id="IPR045275">
    <property type="entry name" value="MscS_archaea/bacteria_type"/>
</dbReference>
<evidence type="ECO:0000259" key="6">
    <source>
        <dbReference type="Pfam" id="PF00924"/>
    </source>
</evidence>
<keyword evidence="5" id="KW-0813">Transport</keyword>
<dbReference type="EMBL" id="AM406670">
    <property type="protein sequence ID" value="CAL92669.1"/>
    <property type="molecule type" value="Genomic_DNA"/>
</dbReference>
<comment type="caution">
    <text evidence="5">Lacks conserved residue(s) required for the propagation of feature annotation.</text>
</comment>
<feature type="domain" description="Mechanosensitive ion channel MscS" evidence="6">
    <location>
        <begin position="171"/>
        <end position="239"/>
    </location>
</feature>
<organism evidence="7 8">
    <name type="scientific">Azoarcus sp. (strain BH72)</name>
    <dbReference type="NCBI Taxonomy" id="418699"/>
    <lineage>
        <taxon>Bacteria</taxon>
        <taxon>Pseudomonadati</taxon>
        <taxon>Pseudomonadota</taxon>
        <taxon>Betaproteobacteria</taxon>
        <taxon>Rhodocyclales</taxon>
        <taxon>Zoogloeaceae</taxon>
        <taxon>Azoarcus</taxon>
    </lineage>
</organism>
<dbReference type="GO" id="GO:0008381">
    <property type="term" value="F:mechanosensitive monoatomic ion channel activity"/>
    <property type="evidence" value="ECO:0007669"/>
    <property type="project" value="InterPro"/>
</dbReference>
<keyword evidence="5" id="KW-0406">Ion transport</keyword>
<dbReference type="HOGENOM" id="CLU_098917_0_0_4"/>
<feature type="transmembrane region" description="Helical" evidence="5">
    <location>
        <begin position="129"/>
        <end position="151"/>
    </location>
</feature>
<evidence type="ECO:0000256" key="3">
    <source>
        <dbReference type="ARBA" id="ARBA00022989"/>
    </source>
</evidence>
<dbReference type="eggNOG" id="COG0668">
    <property type="taxonomic scope" value="Bacteria"/>
</dbReference>
<dbReference type="InterPro" id="IPR023408">
    <property type="entry name" value="MscS_beta-dom_sf"/>
</dbReference>
<dbReference type="AlphaFoldDB" id="A1K1G4"/>
<dbReference type="Pfam" id="PF00924">
    <property type="entry name" value="MS_channel_2nd"/>
    <property type="match status" value="1"/>
</dbReference>
<reference evidence="7 8" key="1">
    <citation type="journal article" date="2006" name="Nat. Biotechnol.">
        <title>Complete genome of the mutualistic, N2-fixing grass endophyte Azoarcus sp. strain BH72.</title>
        <authorList>
            <person name="Krause A."/>
            <person name="Ramakumar A."/>
            <person name="Bartels D."/>
            <person name="Battistoni F."/>
            <person name="Bekel T."/>
            <person name="Boch J."/>
            <person name="Boehm M."/>
            <person name="Friedrich F."/>
            <person name="Hurek T."/>
            <person name="Krause L."/>
            <person name="Linke B."/>
            <person name="McHardy A.C."/>
            <person name="Sarkar A."/>
            <person name="Schneiker S."/>
            <person name="Syed A.A."/>
            <person name="Thauer R."/>
            <person name="Vorhoelter F.-J."/>
            <person name="Weidner S."/>
            <person name="Puehler A."/>
            <person name="Reinhold-Hurek B."/>
            <person name="Kaiser O."/>
            <person name="Goesmann A."/>
        </authorList>
    </citation>
    <scope>NUCLEOTIDE SEQUENCE [LARGE SCALE GENOMIC DNA]</scope>
    <source>
        <strain evidence="7 8">BH72</strain>
    </source>
</reference>
<evidence type="ECO:0000313" key="8">
    <source>
        <dbReference type="Proteomes" id="UP000002588"/>
    </source>
</evidence>
<keyword evidence="4 5" id="KW-0472">Membrane</keyword>
<proteinExistence type="inferred from homology"/>
<accession>A1K1G4</accession>
<evidence type="ECO:0000313" key="7">
    <source>
        <dbReference type="EMBL" id="CAL92669.1"/>
    </source>
</evidence>
<sequence length="250" mass="27936">MELAHQRRCRCKRGMPSDMHRGRGAAPQGPAAAGLRWRRATVPPPVMTPPYNHGLAAFPPAFRECVMKQLLPAWADPWLDLIHLGLQIALILFGAALLRMVLRRLLRRLGEHYNLPPELVIGARRTISFVIYSGALLLVLDRFGVSGTVLWTAFTGFAAVAAVAFFAAWSVLSNIFCTLLIFTTRPFRLYDHIELLENGEKPGLKGQVVDINLIYTTLQESAGEHGDTVLQVPNSLFFQRCLRRWRGNPG</sequence>
<dbReference type="InterPro" id="IPR006685">
    <property type="entry name" value="MscS_channel_2nd"/>
</dbReference>
<dbReference type="Gene3D" id="1.10.287.1260">
    <property type="match status" value="1"/>
</dbReference>
<comment type="subunit">
    <text evidence="5">Homoheptamer.</text>
</comment>
<evidence type="ECO:0000256" key="1">
    <source>
        <dbReference type="ARBA" id="ARBA00004370"/>
    </source>
</evidence>
<evidence type="ECO:0000256" key="4">
    <source>
        <dbReference type="ARBA" id="ARBA00023136"/>
    </source>
</evidence>
<keyword evidence="8" id="KW-1185">Reference proteome</keyword>
<dbReference type="Proteomes" id="UP000002588">
    <property type="component" value="Chromosome"/>
</dbReference>
<dbReference type="GO" id="GO:0005886">
    <property type="term" value="C:plasma membrane"/>
    <property type="evidence" value="ECO:0007669"/>
    <property type="project" value="UniProtKB-SubCell"/>
</dbReference>
<dbReference type="STRING" id="62928.azo0051"/>
<feature type="transmembrane region" description="Helical" evidence="5">
    <location>
        <begin position="81"/>
        <end position="102"/>
    </location>
</feature>
<gene>
    <name evidence="7" type="ordered locus">azo0051</name>
</gene>
<protein>
    <recommendedName>
        <fullName evidence="5">Small-conductance mechanosensitive channel</fullName>
    </recommendedName>
</protein>
<keyword evidence="2 5" id="KW-0812">Transmembrane</keyword>